<comment type="caution">
    <text evidence="3">The sequence shown here is derived from an EMBL/GenBank/DDBJ whole genome shotgun (WGS) entry which is preliminary data.</text>
</comment>
<proteinExistence type="predicted"/>
<reference evidence="3 4" key="1">
    <citation type="submission" date="2017-02" db="EMBL/GenBank/DDBJ databases">
        <title>The new phylogeny of genus Mycobacterium.</title>
        <authorList>
            <person name="Tortoli E."/>
            <person name="Trovato A."/>
            <person name="Cirillo D.M."/>
        </authorList>
    </citation>
    <scope>NUCLEOTIDE SEQUENCE [LARGE SCALE GENOMIC DNA]</scope>
    <source>
        <strain evidence="3 4">DSM 45578</strain>
    </source>
</reference>
<feature type="transmembrane region" description="Helical" evidence="1">
    <location>
        <begin position="610"/>
        <end position="630"/>
    </location>
</feature>
<dbReference type="STRING" id="564198.BST17_03615"/>
<evidence type="ECO:0000313" key="4">
    <source>
        <dbReference type="Proteomes" id="UP000192366"/>
    </source>
</evidence>
<name>A0A1W9Z3G2_MYCBA</name>
<evidence type="ECO:0008006" key="5">
    <source>
        <dbReference type="Google" id="ProtNLM"/>
    </source>
</evidence>
<keyword evidence="1" id="KW-0812">Transmembrane</keyword>
<dbReference type="EMBL" id="MVHJ01000002">
    <property type="protein sequence ID" value="ORA06861.1"/>
    <property type="molecule type" value="Genomic_DNA"/>
</dbReference>
<keyword evidence="4" id="KW-1185">Reference proteome</keyword>
<evidence type="ECO:0000256" key="2">
    <source>
        <dbReference type="SAM" id="SignalP"/>
    </source>
</evidence>
<accession>A0A1W9Z3G2</accession>
<organism evidence="3 4">
    <name type="scientific">Mycolicibacterium bacteremicum</name>
    <name type="common">Mycobacterium bacteremicum</name>
    <dbReference type="NCBI Taxonomy" id="564198"/>
    <lineage>
        <taxon>Bacteria</taxon>
        <taxon>Bacillati</taxon>
        <taxon>Actinomycetota</taxon>
        <taxon>Actinomycetes</taxon>
        <taxon>Mycobacteriales</taxon>
        <taxon>Mycobacteriaceae</taxon>
        <taxon>Mycolicibacterium</taxon>
    </lineage>
</organism>
<keyword evidence="2" id="KW-0732">Signal</keyword>
<feature type="signal peptide" evidence="2">
    <location>
        <begin position="1"/>
        <end position="19"/>
    </location>
</feature>
<dbReference type="AlphaFoldDB" id="A0A1W9Z3G2"/>
<keyword evidence="1" id="KW-0472">Membrane</keyword>
<feature type="chain" id="PRO_5012100174" description="Cellulose synthase" evidence="2">
    <location>
        <begin position="20"/>
        <end position="642"/>
    </location>
</feature>
<evidence type="ECO:0000313" key="3">
    <source>
        <dbReference type="EMBL" id="ORA06861.1"/>
    </source>
</evidence>
<dbReference type="Proteomes" id="UP000192366">
    <property type="component" value="Unassembled WGS sequence"/>
</dbReference>
<sequence>MIAAVLVVAVAPFSGVASAEPEGESSLANSPSLSLRTLGGDPTIALYGVEGVQTVSIPVQPGLLPTELDATALLPVNAVGGTVEVSQDDRVISRVPLPADRGRFVIPLVGARVVDNAVTVLVRSFLSLPDGYCVFDANNPLRLTDTEVRYAGQELAPTTIADFLPPVLRKLTLFVPREPSPAESDAAVRLATATVARYGTQRTEVDIVEDDGAAVPAPQPLERQIIVREGGAPGLSLQGPNAVRALLISGAAGDLANQARLLSSELSRLAVQSAAVAGPLSAVPRLAGDSTTIRALGQPGVNATAQVNPRVTIPLDQTRMGRSVQGVRVHLQGSYTPLPAAIAGRIVVSIGGEVLDQWAAEPSGVIDRWVDVPDRLLQRYTNLDVALNAAGNTGRCGEFQPITLNIDGESPVQSAPADPPIPLGFQSLPQALMPRIEVGIGDGSSVAFADLRRAVLILIGLQRLSGLPFDTAVVSTADATASTNPAIVVSADGWNDESVTLPVAVDSEGVITVENIDGTGGSTTLALDPLVGFGSLQTFYSGGRTLLVATSTDTPGELDRLLQWLDADATRWSGLQGNALIAVPGRDVIQLTTPEAVEPQAAAEDRGGRYLAIGGVVVALVVVGAAAVALRARRSRGTADPS</sequence>
<keyword evidence="1" id="KW-1133">Transmembrane helix</keyword>
<gene>
    <name evidence="3" type="ORF">BST17_03615</name>
</gene>
<protein>
    <recommendedName>
        <fullName evidence="5">Cellulose synthase</fullName>
    </recommendedName>
</protein>
<evidence type="ECO:0000256" key="1">
    <source>
        <dbReference type="SAM" id="Phobius"/>
    </source>
</evidence>